<sequence length="282" mass="31385">MTEKSLGRAKQVADAGQSSIRGGIERLSVTSPSWSVHQKQYWIEMIERLIGVRLSLSHFSGYKVNKEPLEAWILREFIGLEIDDDLIMRICGFIFLFLGGHICFPISQAVWFMQLCTATLRGCTTDRRRLSHITDLGVIAYSCIATSADPTWEDMQIPDEEERGEGSEGCGRGDLGSSYHIDPFDSSDLGTPSFSLGLTHLPSPILLYRTTSSGHWKFFILGTSSSGHWEFFISGASSGHAFSSDSDEHDDEQMDVVTSAQQFGFGHHVGKKSARFTPFDWS</sequence>
<evidence type="ECO:0000313" key="2">
    <source>
        <dbReference type="Proteomes" id="UP001060085"/>
    </source>
</evidence>
<reference evidence="2" key="1">
    <citation type="journal article" date="2023" name="Nat. Plants">
        <title>Single-cell RNA sequencing provides a high-resolution roadmap for understanding the multicellular compartmentation of specialized metabolism.</title>
        <authorList>
            <person name="Sun S."/>
            <person name="Shen X."/>
            <person name="Li Y."/>
            <person name="Li Y."/>
            <person name="Wang S."/>
            <person name="Li R."/>
            <person name="Zhang H."/>
            <person name="Shen G."/>
            <person name="Guo B."/>
            <person name="Wei J."/>
            <person name="Xu J."/>
            <person name="St-Pierre B."/>
            <person name="Chen S."/>
            <person name="Sun C."/>
        </authorList>
    </citation>
    <scope>NUCLEOTIDE SEQUENCE [LARGE SCALE GENOMIC DNA]</scope>
</reference>
<evidence type="ECO:0000313" key="1">
    <source>
        <dbReference type="EMBL" id="KAI5682565.1"/>
    </source>
</evidence>
<protein>
    <submittedName>
        <fullName evidence="1">Uncharacterized protein</fullName>
    </submittedName>
</protein>
<organism evidence="1 2">
    <name type="scientific">Catharanthus roseus</name>
    <name type="common">Madagascar periwinkle</name>
    <name type="synonym">Vinca rosea</name>
    <dbReference type="NCBI Taxonomy" id="4058"/>
    <lineage>
        <taxon>Eukaryota</taxon>
        <taxon>Viridiplantae</taxon>
        <taxon>Streptophyta</taxon>
        <taxon>Embryophyta</taxon>
        <taxon>Tracheophyta</taxon>
        <taxon>Spermatophyta</taxon>
        <taxon>Magnoliopsida</taxon>
        <taxon>eudicotyledons</taxon>
        <taxon>Gunneridae</taxon>
        <taxon>Pentapetalae</taxon>
        <taxon>asterids</taxon>
        <taxon>lamiids</taxon>
        <taxon>Gentianales</taxon>
        <taxon>Apocynaceae</taxon>
        <taxon>Rauvolfioideae</taxon>
        <taxon>Vinceae</taxon>
        <taxon>Catharanthinae</taxon>
        <taxon>Catharanthus</taxon>
    </lineage>
</organism>
<accession>A0ACC0CCB3</accession>
<name>A0ACC0CCB3_CATRO</name>
<gene>
    <name evidence="1" type="ORF">M9H77_03793</name>
</gene>
<comment type="caution">
    <text evidence="1">The sequence shown here is derived from an EMBL/GenBank/DDBJ whole genome shotgun (WGS) entry which is preliminary data.</text>
</comment>
<dbReference type="Proteomes" id="UP001060085">
    <property type="component" value="Linkage Group LG01"/>
</dbReference>
<proteinExistence type="predicted"/>
<keyword evidence="2" id="KW-1185">Reference proteome</keyword>
<dbReference type="EMBL" id="CM044701">
    <property type="protein sequence ID" value="KAI5682565.1"/>
    <property type="molecule type" value="Genomic_DNA"/>
</dbReference>